<dbReference type="Gene3D" id="3.40.50.880">
    <property type="match status" value="1"/>
</dbReference>
<dbReference type="CDD" id="cd01741">
    <property type="entry name" value="GATase1_1"/>
    <property type="match status" value="1"/>
</dbReference>
<dbReference type="AlphaFoldDB" id="A0A9W9J4Y3"/>
<dbReference type="InterPro" id="IPR029062">
    <property type="entry name" value="Class_I_gatase-like"/>
</dbReference>
<reference evidence="1" key="1">
    <citation type="submission" date="2022-11" db="EMBL/GenBank/DDBJ databases">
        <authorList>
            <person name="Petersen C."/>
        </authorList>
    </citation>
    <scope>NUCLEOTIDE SEQUENCE</scope>
    <source>
        <strain evidence="1">IBT 16849</strain>
    </source>
</reference>
<evidence type="ECO:0000313" key="1">
    <source>
        <dbReference type="EMBL" id="KAJ5189261.1"/>
    </source>
</evidence>
<sequence length="330" mass="35800">MSVRPIHIAVLDTDIPCYPLYAKRGLYSSQFNVLLTAAANRINASKYHQHGISIGVQITAFDAVGGSFPHLGSLRVSPWSPTENGHPGFPGPIDAILVTGAAAAVYDKLHWIAGLRSFIERVYADYPMVKIFGSCFGHQLIAQALLASDKSYTSQESSFKISVEPSSNGHEIGIHPIFLNPAFVSNFPPLARFTPEQPFHIQVIHGDAVISSPEETPIPGRTGTMLPEPWLSIGSSLKCPIQGLYKPGHVLTLQGHFEFDAFATAELCHKFANQFDWPADVLALHLGNIRRSVVLGKDDDDDDSKIAAEAVLLFFAGEDLTPSADIDPSC</sequence>
<keyword evidence="2" id="KW-1185">Reference proteome</keyword>
<accession>A0A9W9J4Y3</accession>
<organism evidence="1 2">
    <name type="scientific">Penicillium cf. griseofulvum</name>
    <dbReference type="NCBI Taxonomy" id="2972120"/>
    <lineage>
        <taxon>Eukaryota</taxon>
        <taxon>Fungi</taxon>
        <taxon>Dikarya</taxon>
        <taxon>Ascomycota</taxon>
        <taxon>Pezizomycotina</taxon>
        <taxon>Eurotiomycetes</taxon>
        <taxon>Eurotiomycetidae</taxon>
        <taxon>Eurotiales</taxon>
        <taxon>Aspergillaceae</taxon>
        <taxon>Penicillium</taxon>
    </lineage>
</organism>
<evidence type="ECO:0000313" key="2">
    <source>
        <dbReference type="Proteomes" id="UP001150879"/>
    </source>
</evidence>
<gene>
    <name evidence="1" type="ORF">N7472_008275</name>
</gene>
<evidence type="ECO:0008006" key="3">
    <source>
        <dbReference type="Google" id="ProtNLM"/>
    </source>
</evidence>
<name>A0A9W9J4Y3_9EURO</name>
<comment type="caution">
    <text evidence="1">The sequence shown here is derived from an EMBL/GenBank/DDBJ whole genome shotgun (WGS) entry which is preliminary data.</text>
</comment>
<dbReference type="PANTHER" id="PTHR42695">
    <property type="entry name" value="GLUTAMINE AMIDOTRANSFERASE YLR126C-RELATED"/>
    <property type="match status" value="1"/>
</dbReference>
<protein>
    <recommendedName>
        <fullName evidence="3">Glutamine amidotransferase domain-containing protein</fullName>
    </recommendedName>
</protein>
<dbReference type="OrthoDB" id="1669814at2759"/>
<proteinExistence type="predicted"/>
<dbReference type="SUPFAM" id="SSF52317">
    <property type="entry name" value="Class I glutamine amidotransferase-like"/>
    <property type="match status" value="1"/>
</dbReference>
<dbReference type="EMBL" id="JAPQKP010000005">
    <property type="protein sequence ID" value="KAJ5189261.1"/>
    <property type="molecule type" value="Genomic_DNA"/>
</dbReference>
<dbReference type="GO" id="GO:0005634">
    <property type="term" value="C:nucleus"/>
    <property type="evidence" value="ECO:0007669"/>
    <property type="project" value="TreeGrafter"/>
</dbReference>
<dbReference type="PANTHER" id="PTHR42695:SF6">
    <property type="entry name" value="GLUTAMINE AMIDOTRANSFERASE DOMAIN-CONTAINING PROTEIN"/>
    <property type="match status" value="1"/>
</dbReference>
<dbReference type="GO" id="GO:0005829">
    <property type="term" value="C:cytosol"/>
    <property type="evidence" value="ECO:0007669"/>
    <property type="project" value="TreeGrafter"/>
</dbReference>
<dbReference type="InterPro" id="IPR044992">
    <property type="entry name" value="ChyE-like"/>
</dbReference>
<dbReference type="Proteomes" id="UP001150879">
    <property type="component" value="Unassembled WGS sequence"/>
</dbReference>
<reference evidence="1" key="2">
    <citation type="journal article" date="2023" name="IMA Fungus">
        <title>Comparative genomic study of the Penicillium genus elucidates a diverse pangenome and 15 lateral gene transfer events.</title>
        <authorList>
            <person name="Petersen C."/>
            <person name="Sorensen T."/>
            <person name="Nielsen M.R."/>
            <person name="Sondergaard T.E."/>
            <person name="Sorensen J.L."/>
            <person name="Fitzpatrick D.A."/>
            <person name="Frisvad J.C."/>
            <person name="Nielsen K.L."/>
        </authorList>
    </citation>
    <scope>NUCLEOTIDE SEQUENCE</scope>
    <source>
        <strain evidence="1">IBT 16849</strain>
    </source>
</reference>